<dbReference type="EMBL" id="BEGY01000043">
    <property type="protein sequence ID" value="GAX79565.1"/>
    <property type="molecule type" value="Genomic_DNA"/>
</dbReference>
<comment type="caution">
    <text evidence="2">The sequence shown here is derived from an EMBL/GenBank/DDBJ whole genome shotgun (WGS) entry which is preliminary data.</text>
</comment>
<name>A0A250X906_9CHLO</name>
<evidence type="ECO:0000313" key="2">
    <source>
        <dbReference type="EMBL" id="GAX79565.1"/>
    </source>
</evidence>
<proteinExistence type="predicted"/>
<dbReference type="AlphaFoldDB" id="A0A250X906"/>
<evidence type="ECO:0000256" key="1">
    <source>
        <dbReference type="SAM" id="MobiDB-lite"/>
    </source>
</evidence>
<accession>A0A250X906</accession>
<gene>
    <name evidence="2" type="ORF">CEUSTIGMA_g7006.t1</name>
</gene>
<organism evidence="2 3">
    <name type="scientific">Chlamydomonas eustigma</name>
    <dbReference type="NCBI Taxonomy" id="1157962"/>
    <lineage>
        <taxon>Eukaryota</taxon>
        <taxon>Viridiplantae</taxon>
        <taxon>Chlorophyta</taxon>
        <taxon>core chlorophytes</taxon>
        <taxon>Chlorophyceae</taxon>
        <taxon>CS clade</taxon>
        <taxon>Chlamydomonadales</taxon>
        <taxon>Chlamydomonadaceae</taxon>
        <taxon>Chlamydomonas</taxon>
    </lineage>
</organism>
<dbReference type="Proteomes" id="UP000232323">
    <property type="component" value="Unassembled WGS sequence"/>
</dbReference>
<protein>
    <submittedName>
        <fullName evidence="2">Uncharacterized protein</fullName>
    </submittedName>
</protein>
<evidence type="ECO:0000313" key="3">
    <source>
        <dbReference type="Proteomes" id="UP000232323"/>
    </source>
</evidence>
<sequence length="446" mass="50957">MQQQVNRFVAKPSCPTEDSPIPTQLYPSANICFLPKKAGGLSLPDLNSLFTAMRAKPCWKMFVRSVHPWQQLFRHEVTKARPAEVFGADRVAKQVLLKGPQTEDCYWEALPTGAMIPFSGEQVTNLATPPRAALVQYYTEPAYAWSREDDWNFHKAQQNLAVADRQRVLEPRLLGIWDEMDLDPRGWGYRREHHEDSDTNAPESAEERQQVRGAGQRNTDFVDIILVDMTLREARKALTHQAIRRRSLSAHNRVPGLTDLGALWPAPWSVNLVNPLQHTPPPTASESQLRMYGLEGLEERWRQPLCDDHFPPEELDQLPALMRPGASNSRRTHHASPSTDLLAATKEAKDVWQRLLDPTLHRPFAITCWHVTHGVLGCNAFLWHIWRKTANTRTSQLQQVQHTQTTPYCEALSCRHSGKHEDLTHAFLECPKVTPDIDWLNWLLDT</sequence>
<feature type="region of interest" description="Disordered" evidence="1">
    <location>
        <begin position="188"/>
        <end position="215"/>
    </location>
</feature>
<keyword evidence="3" id="KW-1185">Reference proteome</keyword>
<reference evidence="2 3" key="1">
    <citation type="submission" date="2017-08" db="EMBL/GenBank/DDBJ databases">
        <title>Acidophilic green algal genome provides insights into adaptation to an acidic environment.</title>
        <authorList>
            <person name="Hirooka S."/>
            <person name="Hirose Y."/>
            <person name="Kanesaki Y."/>
            <person name="Higuchi S."/>
            <person name="Fujiwara T."/>
            <person name="Onuma R."/>
            <person name="Era A."/>
            <person name="Ohbayashi R."/>
            <person name="Uzuka A."/>
            <person name="Nozaki H."/>
            <person name="Yoshikawa H."/>
            <person name="Miyagishima S.Y."/>
        </authorList>
    </citation>
    <scope>NUCLEOTIDE SEQUENCE [LARGE SCALE GENOMIC DNA]</scope>
    <source>
        <strain evidence="2 3">NIES-2499</strain>
    </source>
</reference>